<keyword evidence="2" id="KW-1185">Reference proteome</keyword>
<comment type="caution">
    <text evidence="1">The sequence shown here is derived from an EMBL/GenBank/DDBJ whole genome shotgun (WGS) entry which is preliminary data.</text>
</comment>
<proteinExistence type="predicted"/>
<dbReference type="OrthoDB" id="7787442at2759"/>
<dbReference type="EMBL" id="BGPR01053478">
    <property type="protein sequence ID" value="GBO30284.1"/>
    <property type="molecule type" value="Genomic_DNA"/>
</dbReference>
<dbReference type="Proteomes" id="UP000499080">
    <property type="component" value="Unassembled WGS sequence"/>
</dbReference>
<organism evidence="1 2">
    <name type="scientific">Araneus ventricosus</name>
    <name type="common">Orbweaver spider</name>
    <name type="synonym">Epeira ventricosa</name>
    <dbReference type="NCBI Taxonomy" id="182803"/>
    <lineage>
        <taxon>Eukaryota</taxon>
        <taxon>Metazoa</taxon>
        <taxon>Ecdysozoa</taxon>
        <taxon>Arthropoda</taxon>
        <taxon>Chelicerata</taxon>
        <taxon>Arachnida</taxon>
        <taxon>Araneae</taxon>
        <taxon>Araneomorphae</taxon>
        <taxon>Entelegynae</taxon>
        <taxon>Araneoidea</taxon>
        <taxon>Araneidae</taxon>
        <taxon>Araneus</taxon>
    </lineage>
</organism>
<sequence>MVWFHSYLYHWSVFFEKITANGIQTCSLTKQRYRDMLGDFLFPQLQQRGCLQDIIFMQDGALPHTDRCVKQLLRQHFTDALVISRHFFLKKRPPRSPDITPCDSWFWGFLKGNIYPKRSASLPI</sequence>
<reference evidence="1 2" key="1">
    <citation type="journal article" date="2019" name="Sci. Rep.">
        <title>Orb-weaving spider Araneus ventricosus genome elucidates the spidroin gene catalogue.</title>
        <authorList>
            <person name="Kono N."/>
            <person name="Nakamura H."/>
            <person name="Ohtoshi R."/>
            <person name="Moran D.A.P."/>
            <person name="Shinohara A."/>
            <person name="Yoshida Y."/>
            <person name="Fujiwara M."/>
            <person name="Mori M."/>
            <person name="Tomita M."/>
            <person name="Arakawa K."/>
        </authorList>
    </citation>
    <scope>NUCLEOTIDE SEQUENCE [LARGE SCALE GENOMIC DNA]</scope>
</reference>
<evidence type="ECO:0000313" key="2">
    <source>
        <dbReference type="Proteomes" id="UP000499080"/>
    </source>
</evidence>
<dbReference type="InterPro" id="IPR036397">
    <property type="entry name" value="RNaseH_sf"/>
</dbReference>
<gene>
    <name evidence="1" type="ORF">AVEN_199245_1</name>
</gene>
<protein>
    <recommendedName>
        <fullName evidence="3">Tc1-like transposase DDE domain-containing protein</fullName>
    </recommendedName>
</protein>
<evidence type="ECO:0008006" key="3">
    <source>
        <dbReference type="Google" id="ProtNLM"/>
    </source>
</evidence>
<name>A0A4Y2W193_ARAVE</name>
<dbReference type="PANTHER" id="PTHR47326:SF1">
    <property type="entry name" value="HTH PSQ-TYPE DOMAIN-CONTAINING PROTEIN"/>
    <property type="match status" value="1"/>
</dbReference>
<dbReference type="PANTHER" id="PTHR47326">
    <property type="entry name" value="TRANSPOSABLE ELEMENT TC3 TRANSPOSASE-LIKE PROTEIN"/>
    <property type="match status" value="1"/>
</dbReference>
<dbReference type="GO" id="GO:0003676">
    <property type="term" value="F:nucleic acid binding"/>
    <property type="evidence" value="ECO:0007669"/>
    <property type="project" value="InterPro"/>
</dbReference>
<evidence type="ECO:0000313" key="1">
    <source>
        <dbReference type="EMBL" id="GBO30284.1"/>
    </source>
</evidence>
<dbReference type="AlphaFoldDB" id="A0A4Y2W193"/>
<dbReference type="Gene3D" id="3.30.420.10">
    <property type="entry name" value="Ribonuclease H-like superfamily/Ribonuclease H"/>
    <property type="match status" value="1"/>
</dbReference>
<accession>A0A4Y2W193</accession>